<proteinExistence type="predicted"/>
<evidence type="ECO:0000313" key="5">
    <source>
        <dbReference type="Proteomes" id="UP000546584"/>
    </source>
</evidence>
<evidence type="ECO:0000256" key="1">
    <source>
        <dbReference type="SAM" id="Phobius"/>
    </source>
</evidence>
<dbReference type="RefSeq" id="WP_177026507.1">
    <property type="nucleotide sequence ID" value="NZ_JACAQR010000023.1"/>
</dbReference>
<dbReference type="InterPro" id="IPR032030">
    <property type="entry name" value="YscD_cytoplasmic_dom"/>
</dbReference>
<organism evidence="4 5">
    <name type="scientific">Pseudomonas yamanorum</name>
    <dbReference type="NCBI Taxonomy" id="515393"/>
    <lineage>
        <taxon>Bacteria</taxon>
        <taxon>Pseudomonadati</taxon>
        <taxon>Pseudomonadota</taxon>
        <taxon>Gammaproteobacteria</taxon>
        <taxon>Pseudomonadales</taxon>
        <taxon>Pseudomonadaceae</taxon>
        <taxon>Pseudomonas</taxon>
    </lineage>
</organism>
<feature type="transmembrane region" description="Helical" evidence="1">
    <location>
        <begin position="135"/>
        <end position="153"/>
    </location>
</feature>
<dbReference type="Pfam" id="PF16697">
    <property type="entry name" value="Yop-YscD_cpl"/>
    <property type="match status" value="1"/>
</dbReference>
<dbReference type="InterPro" id="IPR053946">
    <property type="entry name" value="YscD_ppl_3rd"/>
</dbReference>
<dbReference type="Proteomes" id="UP000546584">
    <property type="component" value="Unassembled WGS sequence"/>
</dbReference>
<dbReference type="EMBL" id="JACAQR010000023">
    <property type="protein sequence ID" value="NWD43726.1"/>
    <property type="molecule type" value="Genomic_DNA"/>
</dbReference>
<reference evidence="4 5" key="1">
    <citation type="submission" date="2020-04" db="EMBL/GenBank/DDBJ databases">
        <title>Molecular characterization of pseudomonads from Agaricus bisporus reveal novel blotch 2 pathogens in Western Europe.</title>
        <authorList>
            <person name="Taparia T."/>
            <person name="Krijger M."/>
            <person name="Haynes E."/>
            <person name="Elpinstone J.G."/>
            <person name="Noble R."/>
            <person name="Van Der Wolf J."/>
        </authorList>
    </citation>
    <scope>NUCLEOTIDE SEQUENCE [LARGE SCALE GENOMIC DNA]</scope>
    <source>
        <strain evidence="4 5">IPO3753</strain>
    </source>
</reference>
<dbReference type="Gene3D" id="2.60.200.20">
    <property type="match status" value="1"/>
</dbReference>
<accession>A0AAJ3H4Y4</accession>
<sequence length="301" mass="32980">MFELRVLDGQHQGAALPLFGEQWSMGAHPDTDLSLYDPGIAEWHVWLRLACGQWLVQAEQGLVQNVDGQFVAQISDLPLNVPFSIGQIRLCVTRADQPWPKAPVVTAPEPAPAPASEAPPTLTLSSISRSQQKRLISLVVVGAVIITAIGMVTNGERQAQASLMPPVVSKHELGSPYEVRQQLLKMLGERELGHRISLQVINGQVTLSGDVSRDEVELVSRMLSRFGEQFDTSVPVLSRVSEHSSVLPFKILQIVGGPNGHVVLDQGSRLFVGDEVEGLRLVMIDNTKVVFDGVQRIEVRW</sequence>
<protein>
    <submittedName>
        <fullName evidence="4">Type III secretion protein</fullName>
    </submittedName>
</protein>
<feature type="domain" description="YscD cytoplasmic" evidence="2">
    <location>
        <begin position="5"/>
        <end position="95"/>
    </location>
</feature>
<keyword evidence="1" id="KW-1133">Transmembrane helix</keyword>
<feature type="domain" description="YscD-like Bon-like" evidence="3">
    <location>
        <begin position="178"/>
        <end position="240"/>
    </location>
</feature>
<name>A0AAJ3H4Y4_9PSED</name>
<evidence type="ECO:0000259" key="2">
    <source>
        <dbReference type="Pfam" id="PF16697"/>
    </source>
</evidence>
<dbReference type="Pfam" id="PF21934">
    <property type="entry name" value="Yop-YscD_ppl_3rd"/>
    <property type="match status" value="1"/>
</dbReference>
<gene>
    <name evidence="4" type="ORF">HX826_17770</name>
</gene>
<comment type="caution">
    <text evidence="4">The sequence shown here is derived from an EMBL/GenBank/DDBJ whole genome shotgun (WGS) entry which is preliminary data.</text>
</comment>
<dbReference type="AlphaFoldDB" id="A0AAJ3H4Y4"/>
<keyword evidence="1" id="KW-0472">Membrane</keyword>
<dbReference type="SUPFAM" id="SSF49879">
    <property type="entry name" value="SMAD/FHA domain"/>
    <property type="match status" value="1"/>
</dbReference>
<evidence type="ECO:0000313" key="4">
    <source>
        <dbReference type="EMBL" id="NWD43726.1"/>
    </source>
</evidence>
<evidence type="ECO:0000259" key="3">
    <source>
        <dbReference type="Pfam" id="PF21934"/>
    </source>
</evidence>
<keyword evidence="1" id="KW-0812">Transmembrane</keyword>
<dbReference type="InterPro" id="IPR008984">
    <property type="entry name" value="SMAD_FHA_dom_sf"/>
</dbReference>